<evidence type="ECO:0000256" key="2">
    <source>
        <dbReference type="ARBA" id="ARBA00022679"/>
    </source>
</evidence>
<gene>
    <name evidence="3" type="ORF">JIN85_05795</name>
</gene>
<dbReference type="SUPFAM" id="SSF53756">
    <property type="entry name" value="UDP-Glycosyltransferase/glycogen phosphorylase"/>
    <property type="match status" value="1"/>
</dbReference>
<dbReference type="Pfam" id="PF01075">
    <property type="entry name" value="Glyco_transf_9"/>
    <property type="match status" value="1"/>
</dbReference>
<dbReference type="InterPro" id="IPR051199">
    <property type="entry name" value="LPS_LOS_Heptosyltrfase"/>
</dbReference>
<dbReference type="PANTHER" id="PTHR30160:SF7">
    <property type="entry name" value="ADP-HEPTOSE--LPS HEPTOSYLTRANSFERASE 2"/>
    <property type="match status" value="1"/>
</dbReference>
<dbReference type="InterPro" id="IPR002201">
    <property type="entry name" value="Glyco_trans_9"/>
</dbReference>
<keyword evidence="4" id="KW-1185">Reference proteome</keyword>
<dbReference type="Gene3D" id="3.40.50.2000">
    <property type="entry name" value="Glycogen Phosphorylase B"/>
    <property type="match status" value="1"/>
</dbReference>
<keyword evidence="2" id="KW-0808">Transferase</keyword>
<organism evidence="3 4">
    <name type="scientific">Luteolibacter pohnpeiensis</name>
    <dbReference type="NCBI Taxonomy" id="454153"/>
    <lineage>
        <taxon>Bacteria</taxon>
        <taxon>Pseudomonadati</taxon>
        <taxon>Verrucomicrobiota</taxon>
        <taxon>Verrucomicrobiia</taxon>
        <taxon>Verrucomicrobiales</taxon>
        <taxon>Verrucomicrobiaceae</taxon>
        <taxon>Luteolibacter</taxon>
    </lineage>
</organism>
<evidence type="ECO:0000313" key="4">
    <source>
        <dbReference type="Proteomes" id="UP000603141"/>
    </source>
</evidence>
<protein>
    <submittedName>
        <fullName evidence="3">Glycosyltransferase family 9 protein</fullName>
    </submittedName>
</protein>
<dbReference type="PANTHER" id="PTHR30160">
    <property type="entry name" value="TETRAACYLDISACCHARIDE 4'-KINASE-RELATED"/>
    <property type="match status" value="1"/>
</dbReference>
<dbReference type="EMBL" id="JAENIJ010000006">
    <property type="protein sequence ID" value="MBK1881917.1"/>
    <property type="molecule type" value="Genomic_DNA"/>
</dbReference>
<evidence type="ECO:0000313" key="3">
    <source>
        <dbReference type="EMBL" id="MBK1881917.1"/>
    </source>
</evidence>
<dbReference type="RefSeq" id="WP_200268526.1">
    <property type="nucleotide sequence ID" value="NZ_JAENIJ010000006.1"/>
</dbReference>
<dbReference type="Proteomes" id="UP000603141">
    <property type="component" value="Unassembled WGS sequence"/>
</dbReference>
<name>A0A934VTW8_9BACT</name>
<comment type="caution">
    <text evidence="3">The sequence shown here is derived from an EMBL/GenBank/DDBJ whole genome shotgun (WGS) entry which is preliminary data.</text>
</comment>
<evidence type="ECO:0000256" key="1">
    <source>
        <dbReference type="ARBA" id="ARBA00022676"/>
    </source>
</evidence>
<keyword evidence="1" id="KW-0328">Glycosyltransferase</keyword>
<dbReference type="GO" id="GO:0008713">
    <property type="term" value="F:ADP-heptose-lipopolysaccharide heptosyltransferase activity"/>
    <property type="evidence" value="ECO:0007669"/>
    <property type="project" value="TreeGrafter"/>
</dbReference>
<reference evidence="3" key="1">
    <citation type="submission" date="2021-01" db="EMBL/GenBank/DDBJ databases">
        <title>Modified the classification status of verrucomicrobia.</title>
        <authorList>
            <person name="Feng X."/>
        </authorList>
    </citation>
    <scope>NUCLEOTIDE SEQUENCE</scope>
    <source>
        <strain evidence="3">KCTC 22041</strain>
    </source>
</reference>
<dbReference type="CDD" id="cd03789">
    <property type="entry name" value="GT9_LPS_heptosyltransferase"/>
    <property type="match status" value="1"/>
</dbReference>
<accession>A0A934VTW8</accession>
<dbReference type="AlphaFoldDB" id="A0A934VTW8"/>
<proteinExistence type="predicted"/>
<dbReference type="GO" id="GO:0009244">
    <property type="term" value="P:lipopolysaccharide core region biosynthetic process"/>
    <property type="evidence" value="ECO:0007669"/>
    <property type="project" value="TreeGrafter"/>
</dbReference>
<sequence length="316" mass="34064">MSNVASGEMLIAAPARWEEACFSIPAIRAISASGLKVGVLCPEAQRGLWDTVPEFAIVGYAPKSKPRGIAAQIAGNWQASIAWAPGIEAEAFEKAKILRRIGPDVAALKKLLTHSVAIEAPSGAPPHRVQFYLGIAEKLGVVTAKPEYFASVQLAVTTDERAVMLSPDSDFGANYEWPLERWIEVAKELVSNELKITVAGIPGGRNVGKALAAAMEKPLTFVEVYPLPAHLELFAAQSAVIAADSSLPHLAAHAGATCLTLFGPNDPNWKRPLGRQHQVIRRHVECAPCLLEKCPLDLRCQKDLSVEKVLSILFEK</sequence>
<dbReference type="GO" id="GO:0005829">
    <property type="term" value="C:cytosol"/>
    <property type="evidence" value="ECO:0007669"/>
    <property type="project" value="TreeGrafter"/>
</dbReference>